<dbReference type="Proteomes" id="UP000050502">
    <property type="component" value="Unassembled WGS sequence"/>
</dbReference>
<dbReference type="InParanoid" id="A0A0M8K6U7"/>
<dbReference type="Pfam" id="PF02583">
    <property type="entry name" value="Trns_repr_metal"/>
    <property type="match status" value="1"/>
</dbReference>
<dbReference type="PANTHER" id="PTHR33677">
    <property type="entry name" value="TRANSCRIPTIONAL REPRESSOR FRMR-RELATED"/>
    <property type="match status" value="1"/>
</dbReference>
<evidence type="ECO:0000313" key="3">
    <source>
        <dbReference type="Proteomes" id="UP000037784"/>
    </source>
</evidence>
<dbReference type="RefSeq" id="WP_054491907.1">
    <property type="nucleotide sequence ID" value="NZ_BBZA01000023.1"/>
</dbReference>
<evidence type="ECO:0000313" key="1">
    <source>
        <dbReference type="EMBL" id="GAP61981.1"/>
    </source>
</evidence>
<dbReference type="EMBL" id="LGKN01000005">
    <property type="protein sequence ID" value="KPL87765.1"/>
    <property type="molecule type" value="Genomic_DNA"/>
</dbReference>
<reference evidence="2 4" key="2">
    <citation type="submission" date="2015-07" db="EMBL/GenBank/DDBJ databases">
        <title>Whole genome sequence of Ardenticatena maritima DSM 23922.</title>
        <authorList>
            <person name="Hemp J."/>
            <person name="Ward L.M."/>
            <person name="Pace L.A."/>
            <person name="Fischer W.W."/>
        </authorList>
    </citation>
    <scope>NUCLEOTIDE SEQUENCE [LARGE SCALE GENOMIC DNA]</scope>
    <source>
        <strain evidence="2 4">110S</strain>
    </source>
</reference>
<organism evidence="1 3">
    <name type="scientific">Ardenticatena maritima</name>
    <dbReference type="NCBI Taxonomy" id="872965"/>
    <lineage>
        <taxon>Bacteria</taxon>
        <taxon>Bacillati</taxon>
        <taxon>Chloroflexota</taxon>
        <taxon>Ardenticatenia</taxon>
        <taxon>Ardenticatenales</taxon>
        <taxon>Ardenticatenaceae</taxon>
        <taxon>Ardenticatena</taxon>
    </lineage>
</organism>
<reference evidence="1 3" key="1">
    <citation type="journal article" date="2015" name="Genome Announc.">
        <title>Draft Genome Sequence of a Heterotrophic Facultative Anaerobic Thermophilic Bacterium, Ardenticatena maritima Strain 110ST.</title>
        <authorList>
            <person name="Kawaichi S."/>
            <person name="Yoshida T."/>
            <person name="Sako Y."/>
            <person name="Nakamura R."/>
        </authorList>
    </citation>
    <scope>NUCLEOTIDE SEQUENCE [LARGE SCALE GENOMIC DNA]</scope>
    <source>
        <strain evidence="1 3">110S</strain>
    </source>
</reference>
<dbReference type="Proteomes" id="UP000037784">
    <property type="component" value="Unassembled WGS sequence"/>
</dbReference>
<dbReference type="GO" id="GO:0045892">
    <property type="term" value="P:negative regulation of DNA-templated transcription"/>
    <property type="evidence" value="ECO:0007669"/>
    <property type="project" value="UniProtKB-ARBA"/>
</dbReference>
<dbReference type="STRING" id="872965.SE16_09300"/>
<proteinExistence type="predicted"/>
<evidence type="ECO:0000313" key="4">
    <source>
        <dbReference type="Proteomes" id="UP000050502"/>
    </source>
</evidence>
<reference evidence="3" key="3">
    <citation type="submission" date="2015-08" db="EMBL/GenBank/DDBJ databases">
        <title>Draft Genome Sequence of a Heterotrophic Facultative Anaerobic Bacterium Ardenticatena maritima Strain 110S.</title>
        <authorList>
            <person name="Kawaichi S."/>
            <person name="Yoshida T."/>
            <person name="Sako Y."/>
            <person name="Nakamura R."/>
        </authorList>
    </citation>
    <scope>NUCLEOTIDE SEQUENCE [LARGE SCALE GENOMIC DNA]</scope>
    <source>
        <strain evidence="3">110S</strain>
    </source>
</reference>
<evidence type="ECO:0008006" key="5">
    <source>
        <dbReference type="Google" id="ProtNLM"/>
    </source>
</evidence>
<keyword evidence="3" id="KW-1185">Reference proteome</keyword>
<dbReference type="Gene3D" id="1.20.58.1000">
    <property type="entry name" value="Metal-sensitive repressor, helix protomer"/>
    <property type="match status" value="1"/>
</dbReference>
<dbReference type="AlphaFoldDB" id="A0A0M8K6U7"/>
<dbReference type="EMBL" id="BBZA01000023">
    <property type="protein sequence ID" value="GAP61981.1"/>
    <property type="molecule type" value="Genomic_DNA"/>
</dbReference>
<comment type="caution">
    <text evidence="1">The sequence shown here is derived from an EMBL/GenBank/DDBJ whole genome shotgun (WGS) entry which is preliminary data.</text>
</comment>
<dbReference type="GO" id="GO:0046872">
    <property type="term" value="F:metal ion binding"/>
    <property type="evidence" value="ECO:0007669"/>
    <property type="project" value="InterPro"/>
</dbReference>
<dbReference type="OrthoDB" id="9798732at2"/>
<name>A0A0M8K6U7_9CHLR</name>
<dbReference type="InterPro" id="IPR038390">
    <property type="entry name" value="Metal_Tscrpt_repr_sf"/>
</dbReference>
<accession>A0A0M8K6U7</accession>
<dbReference type="GO" id="GO:0003677">
    <property type="term" value="F:DNA binding"/>
    <property type="evidence" value="ECO:0007669"/>
    <property type="project" value="InterPro"/>
</dbReference>
<evidence type="ECO:0000313" key="2">
    <source>
        <dbReference type="EMBL" id="KPL87765.1"/>
    </source>
</evidence>
<protein>
    <recommendedName>
        <fullName evidence="5">Transcriptional regulator</fullName>
    </recommendedName>
</protein>
<dbReference type="CDD" id="cd10148">
    <property type="entry name" value="CsoR-like_DUF156"/>
    <property type="match status" value="1"/>
</dbReference>
<dbReference type="InterPro" id="IPR003735">
    <property type="entry name" value="Metal_Tscrpt_repr"/>
</dbReference>
<gene>
    <name evidence="1" type="ORF">ARMA_0404</name>
    <name evidence="2" type="ORF">SE16_09300</name>
</gene>
<sequence>MHVKDEKVKENLIRRLRRIEGQVRGIQRMIDEERNCQDILQQMSAVRAAMYNASVELVRSYAKECLLDPENSTPPEELVENMISALGRVSRTVD</sequence>